<keyword evidence="3" id="KW-1185">Reference proteome</keyword>
<dbReference type="Proteomes" id="UP000275225">
    <property type="component" value="Unassembled WGS sequence"/>
</dbReference>
<accession>A0A3N6W463</accession>
<organism evidence="2 3">
    <name type="scientific">Aeromicrobium camelliae</name>
    <dbReference type="NCBI Taxonomy" id="1538144"/>
    <lineage>
        <taxon>Bacteria</taxon>
        <taxon>Bacillati</taxon>
        <taxon>Actinomycetota</taxon>
        <taxon>Actinomycetes</taxon>
        <taxon>Propionibacteriales</taxon>
        <taxon>Nocardioidaceae</taxon>
        <taxon>Aeromicrobium</taxon>
    </lineage>
</organism>
<name>A0A3N6W463_9ACTN</name>
<dbReference type="OrthoDB" id="3239759at2"/>
<dbReference type="EMBL" id="RQJX01000022">
    <property type="protein sequence ID" value="RQN02319.1"/>
    <property type="molecule type" value="Genomic_DNA"/>
</dbReference>
<evidence type="ECO:0000313" key="3">
    <source>
        <dbReference type="Proteomes" id="UP000275225"/>
    </source>
</evidence>
<sequence>MSTTRSPLTPDDRAPGEGVDFTTPDGLRQVIEELTAGQAWSTSPVAAELMGYATTKYAPLAKAWHRDPADAAVEAFFAMITPSTLRARDPWAVVTRAVARSVAAETLAERFLTSQDKARRPTRRPDADPVRAGDYEDYLYDIHPHQPGEQAEDGVDRIVRTTTVFLVSTGWAHRGVEQAVDYIAHRITGLRSREAAAETVTGDLHIATRLGYDPDTWRSLVRLTVGRRPRSNEREMGLFARVLLGDDLGELLADTRLVAASRQSTGGGGRP</sequence>
<protein>
    <submittedName>
        <fullName evidence="2">Uncharacterized protein</fullName>
    </submittedName>
</protein>
<evidence type="ECO:0000256" key="1">
    <source>
        <dbReference type="SAM" id="MobiDB-lite"/>
    </source>
</evidence>
<proteinExistence type="predicted"/>
<comment type="caution">
    <text evidence="2">The sequence shown here is derived from an EMBL/GenBank/DDBJ whole genome shotgun (WGS) entry which is preliminary data.</text>
</comment>
<dbReference type="AlphaFoldDB" id="A0A3N6W463"/>
<gene>
    <name evidence="2" type="ORF">EHW97_13775</name>
</gene>
<feature type="region of interest" description="Disordered" evidence="1">
    <location>
        <begin position="1"/>
        <end position="23"/>
    </location>
</feature>
<dbReference type="RefSeq" id="WP_124237751.1">
    <property type="nucleotide sequence ID" value="NZ_JBHUFI010000017.1"/>
</dbReference>
<evidence type="ECO:0000313" key="2">
    <source>
        <dbReference type="EMBL" id="RQN02319.1"/>
    </source>
</evidence>
<reference evidence="2 3" key="1">
    <citation type="submission" date="2018-11" db="EMBL/GenBank/DDBJ databases">
        <authorList>
            <person name="Li F."/>
        </authorList>
    </citation>
    <scope>NUCLEOTIDE SEQUENCE [LARGE SCALE GENOMIC DNA]</scope>
    <source>
        <strain evidence="2 3">YS17T</strain>
    </source>
</reference>